<reference evidence="1 2" key="1">
    <citation type="journal article" date="2015" name="Nature">
        <title>rRNA introns, odd ribosomes, and small enigmatic genomes across a large radiation of phyla.</title>
        <authorList>
            <person name="Brown C.T."/>
            <person name="Hug L.A."/>
            <person name="Thomas B.C."/>
            <person name="Sharon I."/>
            <person name="Castelle C.J."/>
            <person name="Singh A."/>
            <person name="Wilkins M.J."/>
            <person name="Williams K.H."/>
            <person name="Banfield J.F."/>
        </authorList>
    </citation>
    <scope>NUCLEOTIDE SEQUENCE [LARGE SCALE GENOMIC DNA]</scope>
</reference>
<feature type="non-terminal residue" evidence="1">
    <location>
        <position position="1"/>
    </location>
</feature>
<sequence>EGMILEEGGHDQLLERQGSYYDFWNKQVDGLASE</sequence>
<proteinExistence type="predicted"/>
<evidence type="ECO:0000313" key="1">
    <source>
        <dbReference type="EMBL" id="KKR28668.1"/>
    </source>
</evidence>
<comment type="caution">
    <text evidence="1">The sequence shown here is derived from an EMBL/GenBank/DDBJ whole genome shotgun (WGS) entry which is preliminary data.</text>
</comment>
<dbReference type="EMBL" id="LBXL01000044">
    <property type="protein sequence ID" value="KKR28668.1"/>
    <property type="molecule type" value="Genomic_DNA"/>
</dbReference>
<protein>
    <submittedName>
        <fullName evidence="1">Uncharacterized protein</fullName>
    </submittedName>
</protein>
<evidence type="ECO:0000313" key="2">
    <source>
        <dbReference type="Proteomes" id="UP000034793"/>
    </source>
</evidence>
<name>A0A0G0PLA3_9BACT</name>
<gene>
    <name evidence="1" type="ORF">UT61_C0044G0001</name>
</gene>
<dbReference type="Proteomes" id="UP000034793">
    <property type="component" value="Unassembled WGS sequence"/>
</dbReference>
<dbReference type="AlphaFoldDB" id="A0A0G0PLA3"/>
<accession>A0A0G0PLA3</accession>
<organism evidence="1 2">
    <name type="scientific">Candidatus Woesebacteria bacterium GW2011_GWA1_39_8</name>
    <dbReference type="NCBI Taxonomy" id="1618552"/>
    <lineage>
        <taxon>Bacteria</taxon>
        <taxon>Candidatus Woeseibacteriota</taxon>
    </lineage>
</organism>